<protein>
    <submittedName>
        <fullName evidence="1">Uncharacterized protein</fullName>
    </submittedName>
</protein>
<comment type="caution">
    <text evidence="1">The sequence shown here is derived from an EMBL/GenBank/DDBJ whole genome shotgun (WGS) entry which is preliminary data.</text>
</comment>
<accession>A0ABR3M1D3</accession>
<dbReference type="EMBL" id="JAYMGO010000016">
    <property type="protein sequence ID" value="KAL1258936.1"/>
    <property type="molecule type" value="Genomic_DNA"/>
</dbReference>
<reference evidence="1 2" key="1">
    <citation type="submission" date="2023-09" db="EMBL/GenBank/DDBJ databases">
        <authorList>
            <person name="Wang M."/>
        </authorList>
    </citation>
    <scope>NUCLEOTIDE SEQUENCE [LARGE SCALE GENOMIC DNA]</scope>
    <source>
        <strain evidence="1">GT-2023</strain>
        <tissue evidence="1">Liver</tissue>
    </source>
</reference>
<gene>
    <name evidence="1" type="ORF">QQF64_009513</name>
</gene>
<organism evidence="1 2">
    <name type="scientific">Cirrhinus molitorella</name>
    <name type="common">mud carp</name>
    <dbReference type="NCBI Taxonomy" id="172907"/>
    <lineage>
        <taxon>Eukaryota</taxon>
        <taxon>Metazoa</taxon>
        <taxon>Chordata</taxon>
        <taxon>Craniata</taxon>
        <taxon>Vertebrata</taxon>
        <taxon>Euteleostomi</taxon>
        <taxon>Actinopterygii</taxon>
        <taxon>Neopterygii</taxon>
        <taxon>Teleostei</taxon>
        <taxon>Ostariophysi</taxon>
        <taxon>Cypriniformes</taxon>
        <taxon>Cyprinidae</taxon>
        <taxon>Labeoninae</taxon>
        <taxon>Labeonini</taxon>
        <taxon>Cirrhinus</taxon>
    </lineage>
</organism>
<proteinExistence type="predicted"/>
<sequence length="146" mass="16227">MQRYPYDGCLSLRLEFPGSVAGVAESIDALVLVCPDPVMKGDVSILVGTNTAVVKKLVEACKEKVGDDFLHTLTVHPEIRNAYERVIAVEKCDNDDRRGTVWYLHPKPLKLRPGKNARVYGILKYSAALSDKTLLVDKPEESLFPE</sequence>
<dbReference type="Proteomes" id="UP001558613">
    <property type="component" value="Unassembled WGS sequence"/>
</dbReference>
<name>A0ABR3M1D3_9TELE</name>
<evidence type="ECO:0000313" key="2">
    <source>
        <dbReference type="Proteomes" id="UP001558613"/>
    </source>
</evidence>
<evidence type="ECO:0000313" key="1">
    <source>
        <dbReference type="EMBL" id="KAL1258936.1"/>
    </source>
</evidence>
<keyword evidence="2" id="KW-1185">Reference proteome</keyword>